<feature type="chain" id="PRO_5047026555" evidence="2">
    <location>
        <begin position="22"/>
        <end position="192"/>
    </location>
</feature>
<gene>
    <name evidence="3" type="ORF">AB7878_03355</name>
</gene>
<accession>A0ABV4AMK0</accession>
<evidence type="ECO:0000313" key="4">
    <source>
        <dbReference type="Proteomes" id="UP001562159"/>
    </source>
</evidence>
<feature type="signal peptide" evidence="2">
    <location>
        <begin position="1"/>
        <end position="21"/>
    </location>
</feature>
<comment type="caution">
    <text evidence="3">The sequence shown here is derived from an EMBL/GenBank/DDBJ whole genome shotgun (WGS) entry which is preliminary data.</text>
</comment>
<feature type="compositionally biased region" description="Low complexity" evidence="1">
    <location>
        <begin position="165"/>
        <end position="181"/>
    </location>
</feature>
<evidence type="ECO:0000256" key="1">
    <source>
        <dbReference type="SAM" id="MobiDB-lite"/>
    </source>
</evidence>
<keyword evidence="2" id="KW-0732">Signal</keyword>
<reference evidence="3 4" key="1">
    <citation type="submission" date="2024-07" db="EMBL/GenBank/DDBJ databases">
        <title>Molecular mechanisms and environmental adaptations of flagellar loss and biofilm growth of Rhodanobacter under environmental stress.</title>
        <authorList>
            <person name="Chen M."/>
        </authorList>
    </citation>
    <scope>NUCLEOTIDE SEQUENCE [LARGE SCALE GENOMIC DNA]</scope>
    <source>
        <strain evidence="3 4">RS22</strain>
    </source>
</reference>
<name>A0ABV4AMK0_9GAMM</name>
<evidence type="ECO:0000256" key="2">
    <source>
        <dbReference type="SAM" id="SignalP"/>
    </source>
</evidence>
<proteinExistence type="predicted"/>
<protein>
    <submittedName>
        <fullName evidence="3">Uncharacterized protein</fullName>
    </submittedName>
</protein>
<evidence type="ECO:0000313" key="3">
    <source>
        <dbReference type="EMBL" id="MEY2181443.1"/>
    </source>
</evidence>
<feature type="region of interest" description="Disordered" evidence="1">
    <location>
        <begin position="164"/>
        <end position="192"/>
    </location>
</feature>
<organism evidence="3 4">
    <name type="scientific">Rhodanobacter humi</name>
    <dbReference type="NCBI Taxonomy" id="1888173"/>
    <lineage>
        <taxon>Bacteria</taxon>
        <taxon>Pseudomonadati</taxon>
        <taxon>Pseudomonadota</taxon>
        <taxon>Gammaproteobacteria</taxon>
        <taxon>Lysobacterales</taxon>
        <taxon>Rhodanobacteraceae</taxon>
        <taxon>Rhodanobacter</taxon>
    </lineage>
</organism>
<dbReference type="EMBL" id="JBGBPY010000001">
    <property type="protein sequence ID" value="MEY2181443.1"/>
    <property type="molecule type" value="Genomic_DNA"/>
</dbReference>
<dbReference type="Proteomes" id="UP001562159">
    <property type="component" value="Unassembled WGS sequence"/>
</dbReference>
<keyword evidence="4" id="KW-1185">Reference proteome</keyword>
<sequence length="192" mass="21083">MRTPFLAVAAMAVLGSTGAIADDTMSLNQFPHRVEPVLVQVNAQGRVTSASPAYQLTPKLNRLLRANLDGMIRKPAVDKHGKPIPSQFIMNMAVRTEPRTDGNYDAWFAYVSTKPVPPGSWYWVHLDGDRLALASQGMRFRGMRPSLPVQHYYHDGYRATYKGSSQPVPAMAPAPAVQSMPGNASNPPPRTR</sequence>